<dbReference type="SUPFAM" id="SSF52540">
    <property type="entry name" value="P-loop containing nucleoside triphosphate hydrolases"/>
    <property type="match status" value="1"/>
</dbReference>
<evidence type="ECO:0000256" key="6">
    <source>
        <dbReference type="ARBA" id="ARBA00023125"/>
    </source>
</evidence>
<dbReference type="RefSeq" id="WP_053476333.1">
    <property type="nucleotide sequence ID" value="NZ_LJIX01000006.1"/>
</dbReference>
<dbReference type="GO" id="GO:0140664">
    <property type="term" value="F:ATP-dependent DNA damage sensor activity"/>
    <property type="evidence" value="ECO:0007669"/>
    <property type="project" value="InterPro"/>
</dbReference>
<dbReference type="GO" id="GO:0019843">
    <property type="term" value="F:rRNA binding"/>
    <property type="evidence" value="ECO:0007669"/>
    <property type="project" value="UniProtKB-KW"/>
</dbReference>
<dbReference type="Gene3D" id="3.40.50.300">
    <property type="entry name" value="P-loop containing nucleotide triphosphate hydrolases"/>
    <property type="match status" value="1"/>
</dbReference>
<dbReference type="Proteomes" id="UP000050996">
    <property type="component" value="Unassembled WGS sequence"/>
</dbReference>
<evidence type="ECO:0000256" key="1">
    <source>
        <dbReference type="ARBA" id="ARBA00022730"/>
    </source>
</evidence>
<dbReference type="InterPro" id="IPR000432">
    <property type="entry name" value="DNA_mismatch_repair_MutS_C"/>
</dbReference>
<evidence type="ECO:0000256" key="3">
    <source>
        <dbReference type="ARBA" id="ARBA00022801"/>
    </source>
</evidence>
<dbReference type="Pfam" id="PF00488">
    <property type="entry name" value="MutS_V"/>
    <property type="match status" value="1"/>
</dbReference>
<dbReference type="NCBIfam" id="TIGR01069">
    <property type="entry name" value="mutS2"/>
    <property type="match status" value="1"/>
</dbReference>
<keyword evidence="5" id="KW-0694">RNA-binding</keyword>
<dbReference type="GO" id="GO:0006298">
    <property type="term" value="P:mismatch repair"/>
    <property type="evidence" value="ECO:0007669"/>
    <property type="project" value="InterPro"/>
</dbReference>
<dbReference type="PATRIC" id="fig|1637975.4.peg.2964"/>
<comment type="caution">
    <text evidence="8">The sequence shown here is derived from an EMBL/GenBank/DDBJ whole genome shotgun (WGS) entry which is preliminary data.</text>
</comment>
<dbReference type="InterPro" id="IPR045076">
    <property type="entry name" value="MutS"/>
</dbReference>
<dbReference type="GO" id="GO:0045910">
    <property type="term" value="P:negative regulation of DNA recombination"/>
    <property type="evidence" value="ECO:0007669"/>
    <property type="project" value="InterPro"/>
</dbReference>
<evidence type="ECO:0000259" key="7">
    <source>
        <dbReference type="PROSITE" id="PS00486"/>
    </source>
</evidence>
<dbReference type="InterPro" id="IPR005747">
    <property type="entry name" value="MutS2"/>
</dbReference>
<keyword evidence="1" id="KW-0699">rRNA-binding</keyword>
<keyword evidence="4" id="KW-0067">ATP-binding</keyword>
<dbReference type="InterPro" id="IPR036187">
    <property type="entry name" value="DNA_mismatch_repair_MutS_sf"/>
</dbReference>
<reference evidence="8 9" key="1">
    <citation type="submission" date="2015-09" db="EMBL/GenBank/DDBJ databases">
        <title>Genome sequencing project for genomic taxonomy and phylogenomics of Bacillus-like bacteria.</title>
        <authorList>
            <person name="Liu B."/>
            <person name="Wang J."/>
            <person name="Zhu Y."/>
            <person name="Liu G."/>
            <person name="Chen Q."/>
            <person name="Chen Z."/>
            <person name="Lan J."/>
            <person name="Che J."/>
            <person name="Ge C."/>
            <person name="Shi H."/>
            <person name="Pan Z."/>
            <person name="Liu X."/>
        </authorList>
    </citation>
    <scope>NUCLEOTIDE SEQUENCE [LARGE SCALE GENOMIC DNA]</scope>
    <source>
        <strain evidence="8 9">FJAT-18043</strain>
    </source>
</reference>
<feature type="domain" description="DNA mismatch repair proteins mutS family" evidence="7">
    <location>
        <begin position="405"/>
        <end position="421"/>
    </location>
</feature>
<evidence type="ECO:0000256" key="5">
    <source>
        <dbReference type="ARBA" id="ARBA00022884"/>
    </source>
</evidence>
<dbReference type="GO" id="GO:0030983">
    <property type="term" value="F:mismatched DNA binding"/>
    <property type="evidence" value="ECO:0007669"/>
    <property type="project" value="InterPro"/>
</dbReference>
<name>A0A0Q3SJA8_9BACI</name>
<keyword evidence="9" id="KW-1185">Reference proteome</keyword>
<dbReference type="GO" id="GO:0005524">
    <property type="term" value="F:ATP binding"/>
    <property type="evidence" value="ECO:0007669"/>
    <property type="project" value="UniProtKB-KW"/>
</dbReference>
<sequence>MNTMTFEKLQYHELKEIVKTFCSSSLGKELIDKLHPSTNMKVVRTRLNETTEARNLLNAESHLPLKGITNIGNHIEKLEKGMMLSPSELIAISDFLRGCRNIKKFMADKEFFAPILHSYAHSMTEFRGIEDEINFSIKGNSVDSEASKELKRIRNHISKTEEKIEERLNKFLRSSANKECIQEFFISKKDDRFTIPIKASYKNKVAGSIVEVSSKGSTVFIEPASVSKLNAELAVLKAEEAIEEYQILATLSGIILEEIRAIRINIELISQYDMIFAKAKFSKSVDAIEPKLNNHGYIKLVKCKHPLLQGNIVPLDFEIGKDYRSLIITGPNAGGKTIVLKTIGILSLAVMSGFHITADEGTELAVFDHIYVDIGDNQSIENSLSTFSSHMKNLSEILKASNNHTLLLFDEIGSGTEPNEGASLAIAILEEFYKKGCITVATTHYGEIKRYSEIHSDFMNAAMQFNSDTLEPLYKLIIGKSGDSNALWIARKMDIPEHILQKAQQYINNKKYDLERVKDSKIRKNNEETFEEAADYDFEVGDKVKLTEYDDFGIVYKKKDSFNHVAVLYKEAFIEVNAKRLELEIKASELYPDGYDMNLLFVSYEERKFQRDIERGSKKALKKVNAEIKNRKNNN</sequence>
<evidence type="ECO:0000313" key="9">
    <source>
        <dbReference type="Proteomes" id="UP000050996"/>
    </source>
</evidence>
<proteinExistence type="predicted"/>
<evidence type="ECO:0000256" key="2">
    <source>
        <dbReference type="ARBA" id="ARBA00022741"/>
    </source>
</evidence>
<dbReference type="InterPro" id="IPR007696">
    <property type="entry name" value="DNA_mismatch_repair_MutS_core"/>
</dbReference>
<organism evidence="8 9">
    <name type="scientific">Cytobacillus solani</name>
    <dbReference type="NCBI Taxonomy" id="1637975"/>
    <lineage>
        <taxon>Bacteria</taxon>
        <taxon>Bacillati</taxon>
        <taxon>Bacillota</taxon>
        <taxon>Bacilli</taxon>
        <taxon>Bacillales</taxon>
        <taxon>Bacillaceae</taxon>
        <taxon>Cytobacillus</taxon>
    </lineage>
</organism>
<dbReference type="AlphaFoldDB" id="A0A0Q3SJA8"/>
<dbReference type="GO" id="GO:0016887">
    <property type="term" value="F:ATP hydrolysis activity"/>
    <property type="evidence" value="ECO:0007669"/>
    <property type="project" value="InterPro"/>
</dbReference>
<dbReference type="PIRSF" id="PIRSF005814">
    <property type="entry name" value="MutS_YshD"/>
    <property type="match status" value="1"/>
</dbReference>
<keyword evidence="2" id="KW-0547">Nucleotide-binding</keyword>
<gene>
    <name evidence="8" type="ORF">AN957_15350</name>
</gene>
<dbReference type="PROSITE" id="PS00486">
    <property type="entry name" value="DNA_MISMATCH_REPAIR_2"/>
    <property type="match status" value="1"/>
</dbReference>
<dbReference type="Gene3D" id="1.10.1420.10">
    <property type="match status" value="2"/>
</dbReference>
<protein>
    <submittedName>
        <fullName evidence="8">Mannonate oxidoreductase</fullName>
    </submittedName>
</protein>
<dbReference type="EMBL" id="LJIX01000006">
    <property type="protein sequence ID" value="KQL19804.1"/>
    <property type="molecule type" value="Genomic_DNA"/>
</dbReference>
<evidence type="ECO:0000313" key="8">
    <source>
        <dbReference type="EMBL" id="KQL19804.1"/>
    </source>
</evidence>
<dbReference type="InterPro" id="IPR027417">
    <property type="entry name" value="P-loop_NTPase"/>
</dbReference>
<dbReference type="STRING" id="1637975.AN957_15350"/>
<dbReference type="SMART" id="SM00533">
    <property type="entry name" value="MUTSd"/>
    <property type="match status" value="1"/>
</dbReference>
<dbReference type="GO" id="GO:0004519">
    <property type="term" value="F:endonuclease activity"/>
    <property type="evidence" value="ECO:0007669"/>
    <property type="project" value="InterPro"/>
</dbReference>
<dbReference type="PANTHER" id="PTHR48466:SF2">
    <property type="entry name" value="OS10G0509000 PROTEIN"/>
    <property type="match status" value="1"/>
</dbReference>
<dbReference type="FunFam" id="3.40.50.300:FF:000830">
    <property type="entry name" value="Endonuclease MutS2"/>
    <property type="match status" value="1"/>
</dbReference>
<accession>A0A0Q3SJA8</accession>
<evidence type="ECO:0000256" key="4">
    <source>
        <dbReference type="ARBA" id="ARBA00022840"/>
    </source>
</evidence>
<keyword evidence="6" id="KW-0238">DNA-binding</keyword>
<dbReference type="PANTHER" id="PTHR48466">
    <property type="entry name" value="OS10G0509000 PROTEIN-RELATED"/>
    <property type="match status" value="1"/>
</dbReference>
<dbReference type="SMART" id="SM00534">
    <property type="entry name" value="MUTSac"/>
    <property type="match status" value="1"/>
</dbReference>
<dbReference type="SUPFAM" id="SSF48334">
    <property type="entry name" value="DNA repair protein MutS, domain III"/>
    <property type="match status" value="1"/>
</dbReference>
<keyword evidence="3" id="KW-0378">Hydrolase</keyword>